<dbReference type="PANTHER" id="PTHR10545">
    <property type="entry name" value="DIAMINE N-ACETYLTRANSFERASE"/>
    <property type="match status" value="1"/>
</dbReference>
<feature type="binding site" evidence="7">
    <location>
        <position position="154"/>
    </location>
    <ligand>
        <name>substrate</name>
    </ligand>
</feature>
<organism evidence="10 11">
    <name type="scientific">Yanshouia hominis</name>
    <dbReference type="NCBI Taxonomy" id="2763673"/>
    <lineage>
        <taxon>Bacteria</taxon>
        <taxon>Bacillati</taxon>
        <taxon>Bacillota</taxon>
        <taxon>Clostridia</taxon>
        <taxon>Eubacteriales</taxon>
        <taxon>Oscillospiraceae</taxon>
        <taxon>Yanshouia</taxon>
    </lineage>
</organism>
<feature type="binding site" evidence="7">
    <location>
        <position position="52"/>
    </location>
    <ligand>
        <name>substrate</name>
    </ligand>
</feature>
<dbReference type="InterPro" id="IPR002637">
    <property type="entry name" value="RdgB/HAM1"/>
</dbReference>
<reference evidence="10 11" key="1">
    <citation type="submission" date="2020-08" db="EMBL/GenBank/DDBJ databases">
        <title>Genome public.</title>
        <authorList>
            <person name="Liu C."/>
            <person name="Sun Q."/>
        </authorList>
    </citation>
    <scope>NUCLEOTIDE SEQUENCE [LARGE SCALE GENOMIC DNA]</scope>
    <source>
        <strain evidence="10 11">BX1</strain>
    </source>
</reference>
<feature type="binding site" evidence="7">
    <location>
        <begin position="133"/>
        <end position="136"/>
    </location>
    <ligand>
        <name>substrate</name>
    </ligand>
</feature>
<dbReference type="PROSITE" id="PS51186">
    <property type="entry name" value="GNAT"/>
    <property type="match status" value="1"/>
</dbReference>
<feature type="binding site" evidence="7">
    <location>
        <begin position="159"/>
        <end position="160"/>
    </location>
    <ligand>
        <name>substrate</name>
    </ligand>
</feature>
<comment type="cofactor">
    <cofactor evidence="7">
        <name>Mg(2+)</name>
        <dbReference type="ChEBI" id="CHEBI:18420"/>
    </cofactor>
    <text evidence="7">Binds 1 Mg(2+) ion per subunit.</text>
</comment>
<comment type="catalytic activity">
    <reaction evidence="7">
        <text>dITP + H2O = dIMP + diphosphate + H(+)</text>
        <dbReference type="Rhea" id="RHEA:28342"/>
        <dbReference type="ChEBI" id="CHEBI:15377"/>
        <dbReference type="ChEBI" id="CHEBI:15378"/>
        <dbReference type="ChEBI" id="CHEBI:33019"/>
        <dbReference type="ChEBI" id="CHEBI:61194"/>
        <dbReference type="ChEBI" id="CHEBI:61382"/>
        <dbReference type="EC" id="3.6.1.66"/>
    </reaction>
</comment>
<sequence>MLTPLGIEPALPECPGLLESIEENGATFAENALIKARAVFEATGLPAVADDSGICIDPLGGEPGVRSARYLGEDTPYPVKNAAILERLKDVPDELRTARFTCAIALVTERGEHVFEASCEGKIGYEPRGERGFGYDPIFYVGEKSFSELTDGEKDAVSHRGKALQKLLAQIGSLLPDAAVSFRRAVPGDEGLILSLIRQLAQYEKMADQVVATEELLHEWLFEKKKAQVLFALKDGREAGMALYFYNFSTFLGRAGLYLEDLFVLPEARGTGCGKGLLRELARIAVREGCGRLDWACLDWNAPSIDFYRALGAEPLEEWTTYRLEGETLRRMAESPL</sequence>
<evidence type="ECO:0000313" key="11">
    <source>
        <dbReference type="Proteomes" id="UP000658131"/>
    </source>
</evidence>
<evidence type="ECO:0000256" key="5">
    <source>
        <dbReference type="ARBA" id="ARBA00022842"/>
    </source>
</evidence>
<dbReference type="Gene3D" id="3.90.950.10">
    <property type="match status" value="1"/>
</dbReference>
<dbReference type="HAMAP" id="MF_01405">
    <property type="entry name" value="Non_canon_purine_NTPase"/>
    <property type="match status" value="1"/>
</dbReference>
<dbReference type="Gene3D" id="3.40.630.30">
    <property type="match status" value="1"/>
</dbReference>
<comment type="subunit">
    <text evidence="7">Homodimer.</text>
</comment>
<dbReference type="InterPro" id="IPR000182">
    <property type="entry name" value="GNAT_dom"/>
</dbReference>
<name>A0ABR7NIJ3_9FIRM</name>
<dbReference type="EC" id="3.6.1.66" evidence="7"/>
<dbReference type="PANTHER" id="PTHR10545:SF29">
    <property type="entry name" value="GH14572P-RELATED"/>
    <property type="match status" value="1"/>
</dbReference>
<dbReference type="InterPro" id="IPR051016">
    <property type="entry name" value="Diverse_Substrate_AcTransf"/>
</dbReference>
<feature type="binding site" evidence="7">
    <location>
        <position position="51"/>
    </location>
    <ligand>
        <name>Mg(2+)</name>
        <dbReference type="ChEBI" id="CHEBI:18420"/>
    </ligand>
</feature>
<proteinExistence type="inferred from homology"/>
<keyword evidence="3 7" id="KW-0547">Nucleotide-binding</keyword>
<comment type="similarity">
    <text evidence="7 8">Belongs to the HAM1 NTPase family.</text>
</comment>
<keyword evidence="2 7" id="KW-0479">Metal-binding</keyword>
<comment type="function">
    <text evidence="7">Pyrophosphatase that catalyzes the hydrolysis of nucleoside triphosphates to their monophosphate derivatives, with a high preference for the non-canonical purine nucleotides XTP (xanthosine triphosphate), dITP (deoxyinosine triphosphate) and ITP. Seems to function as a house-cleaning enzyme that removes non-canonical purine nucleotides from the nucleotide pool, thus preventing their incorporation into DNA/RNA and avoiding chromosomal lesions.</text>
</comment>
<comment type="caution">
    <text evidence="7">Lacks conserved residue(s) required for the propagation of feature annotation.</text>
</comment>
<keyword evidence="6" id="KW-0012">Acyltransferase</keyword>
<dbReference type="SUPFAM" id="SSF52972">
    <property type="entry name" value="ITPase-like"/>
    <property type="match status" value="1"/>
</dbReference>
<gene>
    <name evidence="10" type="primary">rdgB</name>
    <name evidence="10" type="ORF">H8717_06255</name>
</gene>
<dbReference type="InterPro" id="IPR020922">
    <property type="entry name" value="dITP/XTP_pyrophosphatase"/>
</dbReference>
<evidence type="ECO:0000259" key="9">
    <source>
        <dbReference type="PROSITE" id="PS51186"/>
    </source>
</evidence>
<protein>
    <recommendedName>
        <fullName evidence="7">dITP/XTP pyrophosphatase</fullName>
        <ecNumber evidence="7">3.6.1.66</ecNumber>
    </recommendedName>
    <alternativeName>
        <fullName evidence="7">Non-canonical purine NTP pyrophosphatase</fullName>
    </alternativeName>
    <alternativeName>
        <fullName evidence="7">Non-standard purine NTP pyrophosphatase</fullName>
    </alternativeName>
    <alternativeName>
        <fullName evidence="7">Nucleoside-triphosphate diphosphatase</fullName>
    </alternativeName>
    <alternativeName>
        <fullName evidence="7">Nucleoside-triphosphate pyrophosphatase</fullName>
        <shortName evidence="7">NTPase</shortName>
    </alternativeName>
</protein>
<comment type="catalytic activity">
    <reaction evidence="7">
        <text>XTP + H2O = XMP + diphosphate + H(+)</text>
        <dbReference type="Rhea" id="RHEA:28610"/>
        <dbReference type="ChEBI" id="CHEBI:15377"/>
        <dbReference type="ChEBI" id="CHEBI:15378"/>
        <dbReference type="ChEBI" id="CHEBI:33019"/>
        <dbReference type="ChEBI" id="CHEBI:57464"/>
        <dbReference type="ChEBI" id="CHEBI:61314"/>
        <dbReference type="EC" id="3.6.1.66"/>
    </reaction>
</comment>
<keyword evidence="1" id="KW-0808">Transferase</keyword>
<evidence type="ECO:0000256" key="7">
    <source>
        <dbReference type="HAMAP-Rule" id="MF_01405"/>
    </source>
</evidence>
<evidence type="ECO:0000256" key="4">
    <source>
        <dbReference type="ARBA" id="ARBA00022801"/>
    </source>
</evidence>
<dbReference type="SUPFAM" id="SSF55729">
    <property type="entry name" value="Acyl-CoA N-acyltransferases (Nat)"/>
    <property type="match status" value="1"/>
</dbReference>
<keyword evidence="11" id="KW-1185">Reference proteome</keyword>
<dbReference type="CDD" id="cd00515">
    <property type="entry name" value="HAM1"/>
    <property type="match status" value="1"/>
</dbReference>
<evidence type="ECO:0000256" key="1">
    <source>
        <dbReference type="ARBA" id="ARBA00022679"/>
    </source>
</evidence>
<comment type="catalytic activity">
    <reaction evidence="7">
        <text>ITP + H2O = IMP + diphosphate + H(+)</text>
        <dbReference type="Rhea" id="RHEA:29399"/>
        <dbReference type="ChEBI" id="CHEBI:15377"/>
        <dbReference type="ChEBI" id="CHEBI:15378"/>
        <dbReference type="ChEBI" id="CHEBI:33019"/>
        <dbReference type="ChEBI" id="CHEBI:58053"/>
        <dbReference type="ChEBI" id="CHEBI:61402"/>
        <dbReference type="EC" id="3.6.1.66"/>
    </reaction>
</comment>
<dbReference type="NCBIfam" id="TIGR00042">
    <property type="entry name" value="RdgB/HAM1 family non-canonical purine NTP pyrophosphatase"/>
    <property type="match status" value="1"/>
</dbReference>
<dbReference type="Pfam" id="PF01725">
    <property type="entry name" value="Ham1p_like"/>
    <property type="match status" value="1"/>
</dbReference>
<keyword evidence="7" id="KW-0546">Nucleotide metabolism</keyword>
<dbReference type="Proteomes" id="UP000658131">
    <property type="component" value="Unassembled WGS sequence"/>
</dbReference>
<evidence type="ECO:0000313" key="10">
    <source>
        <dbReference type="EMBL" id="MBC8576010.1"/>
    </source>
</evidence>
<feature type="active site" description="Proton acceptor" evidence="7">
    <location>
        <position position="51"/>
    </location>
</feature>
<feature type="domain" description="N-acetyltransferase" evidence="9">
    <location>
        <begin position="180"/>
        <end position="334"/>
    </location>
</feature>
<dbReference type="Pfam" id="PF00583">
    <property type="entry name" value="Acetyltransf_1"/>
    <property type="match status" value="1"/>
</dbReference>
<comment type="caution">
    <text evidence="10">The sequence shown here is derived from an EMBL/GenBank/DDBJ whole genome shotgun (WGS) entry which is preliminary data.</text>
</comment>
<evidence type="ECO:0000256" key="6">
    <source>
        <dbReference type="ARBA" id="ARBA00023315"/>
    </source>
</evidence>
<dbReference type="InterPro" id="IPR016181">
    <property type="entry name" value="Acyl_CoA_acyltransferase"/>
</dbReference>
<keyword evidence="4 7" id="KW-0378">Hydrolase</keyword>
<dbReference type="EMBL" id="JACRTB010000008">
    <property type="protein sequence ID" value="MBC8576010.1"/>
    <property type="molecule type" value="Genomic_DNA"/>
</dbReference>
<evidence type="ECO:0000256" key="3">
    <source>
        <dbReference type="ARBA" id="ARBA00022741"/>
    </source>
</evidence>
<feature type="binding site" evidence="7">
    <location>
        <position position="22"/>
    </location>
    <ligand>
        <name>Mg(2+)</name>
        <dbReference type="ChEBI" id="CHEBI:18420"/>
    </ligand>
</feature>
<evidence type="ECO:0000256" key="2">
    <source>
        <dbReference type="ARBA" id="ARBA00022723"/>
    </source>
</evidence>
<dbReference type="InterPro" id="IPR029001">
    <property type="entry name" value="ITPase-like_fam"/>
</dbReference>
<keyword evidence="5 7" id="KW-0460">Magnesium</keyword>
<accession>A0ABR7NIJ3</accession>
<evidence type="ECO:0000256" key="8">
    <source>
        <dbReference type="RuleBase" id="RU003781"/>
    </source>
</evidence>
<dbReference type="CDD" id="cd04301">
    <property type="entry name" value="NAT_SF"/>
    <property type="match status" value="1"/>
</dbReference>